<comment type="similarity">
    <text evidence="2">Belongs to the 3-hydroxyacyl-CoA dehydrogenase family.</text>
</comment>
<dbReference type="PANTHER" id="PTHR48075">
    <property type="entry name" value="3-HYDROXYACYL-COA DEHYDROGENASE FAMILY PROTEIN"/>
    <property type="match status" value="1"/>
</dbReference>
<dbReference type="SUPFAM" id="SSF51735">
    <property type="entry name" value="NAD(P)-binding Rossmann-fold domains"/>
    <property type="match status" value="1"/>
</dbReference>
<feature type="domain" description="3-hydroxyacyl-CoA dehydrogenase C-terminal" evidence="4">
    <location>
        <begin position="178"/>
        <end position="237"/>
    </location>
</feature>
<comment type="pathway">
    <text evidence="1">Lipid metabolism; butanoate metabolism.</text>
</comment>
<proteinExistence type="inferred from homology"/>
<dbReference type="InterPro" id="IPR006176">
    <property type="entry name" value="3-OHacyl-CoA_DH_NAD-bd"/>
</dbReference>
<dbReference type="Gene3D" id="3.40.50.720">
    <property type="entry name" value="NAD(P)-binding Rossmann-like Domain"/>
    <property type="match status" value="1"/>
</dbReference>
<dbReference type="InterPro" id="IPR008927">
    <property type="entry name" value="6-PGluconate_DH-like_C_sf"/>
</dbReference>
<dbReference type="Pfam" id="PF00725">
    <property type="entry name" value="3HCDH"/>
    <property type="match status" value="1"/>
</dbReference>
<evidence type="ECO:0000256" key="1">
    <source>
        <dbReference type="ARBA" id="ARBA00005086"/>
    </source>
</evidence>
<dbReference type="EMBL" id="BAAAUV010000005">
    <property type="protein sequence ID" value="GAA3208237.1"/>
    <property type="molecule type" value="Genomic_DNA"/>
</dbReference>
<keyword evidence="7" id="KW-1185">Reference proteome</keyword>
<evidence type="ECO:0000259" key="5">
    <source>
        <dbReference type="Pfam" id="PF02737"/>
    </source>
</evidence>
<feature type="domain" description="3-hydroxyacyl-CoA dehydrogenase NAD binding" evidence="5">
    <location>
        <begin position="2"/>
        <end position="174"/>
    </location>
</feature>
<evidence type="ECO:0000259" key="4">
    <source>
        <dbReference type="Pfam" id="PF00725"/>
    </source>
</evidence>
<dbReference type="Gene3D" id="1.10.1040.10">
    <property type="entry name" value="N-(1-d-carboxylethyl)-l-norvaline Dehydrogenase, domain 2"/>
    <property type="match status" value="1"/>
</dbReference>
<dbReference type="Proteomes" id="UP001501237">
    <property type="component" value="Unassembled WGS sequence"/>
</dbReference>
<evidence type="ECO:0000313" key="7">
    <source>
        <dbReference type="Proteomes" id="UP001501237"/>
    </source>
</evidence>
<name>A0ABP6Q9U1_9ACTN</name>
<comment type="caution">
    <text evidence="6">The sequence shown here is derived from an EMBL/GenBank/DDBJ whole genome shotgun (WGS) entry which is preliminary data.</text>
</comment>
<dbReference type="Pfam" id="PF02737">
    <property type="entry name" value="3HCDH_N"/>
    <property type="match status" value="1"/>
</dbReference>
<organism evidence="6 7">
    <name type="scientific">Actinocorallia longicatena</name>
    <dbReference type="NCBI Taxonomy" id="111803"/>
    <lineage>
        <taxon>Bacteria</taxon>
        <taxon>Bacillati</taxon>
        <taxon>Actinomycetota</taxon>
        <taxon>Actinomycetes</taxon>
        <taxon>Streptosporangiales</taxon>
        <taxon>Thermomonosporaceae</taxon>
        <taxon>Actinocorallia</taxon>
    </lineage>
</organism>
<keyword evidence="3" id="KW-0560">Oxidoreductase</keyword>
<evidence type="ECO:0000256" key="3">
    <source>
        <dbReference type="ARBA" id="ARBA00023002"/>
    </source>
</evidence>
<dbReference type="SUPFAM" id="SSF48179">
    <property type="entry name" value="6-phosphogluconate dehydrogenase C-terminal domain-like"/>
    <property type="match status" value="1"/>
</dbReference>
<gene>
    <name evidence="6" type="ORF">GCM10010468_25080</name>
</gene>
<evidence type="ECO:0000256" key="2">
    <source>
        <dbReference type="ARBA" id="ARBA00009463"/>
    </source>
</evidence>
<dbReference type="PANTHER" id="PTHR48075:SF5">
    <property type="entry name" value="3-HYDROXYBUTYRYL-COA DEHYDROGENASE"/>
    <property type="match status" value="1"/>
</dbReference>
<protein>
    <submittedName>
        <fullName evidence="6">3-hydroxyacyl-CoA dehydrogenase NAD-binding domain-containing protein</fullName>
    </submittedName>
</protein>
<accession>A0ABP6Q9U1</accession>
<dbReference type="InterPro" id="IPR006108">
    <property type="entry name" value="3HC_DH_C"/>
</dbReference>
<dbReference type="InterPro" id="IPR013328">
    <property type="entry name" value="6PGD_dom2"/>
</dbReference>
<dbReference type="InterPro" id="IPR036291">
    <property type="entry name" value="NAD(P)-bd_dom_sf"/>
</dbReference>
<reference evidence="7" key="1">
    <citation type="journal article" date="2019" name="Int. J. Syst. Evol. Microbiol.">
        <title>The Global Catalogue of Microorganisms (GCM) 10K type strain sequencing project: providing services to taxonomists for standard genome sequencing and annotation.</title>
        <authorList>
            <consortium name="The Broad Institute Genomics Platform"/>
            <consortium name="The Broad Institute Genome Sequencing Center for Infectious Disease"/>
            <person name="Wu L."/>
            <person name="Ma J."/>
        </authorList>
    </citation>
    <scope>NUCLEOTIDE SEQUENCE [LARGE SCALE GENOMIC DNA]</scope>
    <source>
        <strain evidence="7">JCM 9377</strain>
    </source>
</reference>
<evidence type="ECO:0000313" key="6">
    <source>
        <dbReference type="EMBL" id="GAA3208237.1"/>
    </source>
</evidence>
<sequence>MIGTGVIGASWAALFLAHGHDVAAADPAPGAQDALREAVAACWPALERAGLAEGASPDRLVFTADPATAADGASFVQESGPERPEAKDLLFAALDEAAPPGTVLASSSSGITPSRIQRACARHPERVLVGHPFHPPHLIPLVEVVPGERTGEEAVRTAMEVYASLGRRPVRVRKELTGHLANRLQAALWREAYHLVESGAASVADLDAVIAHGPGLRWALLGPFANQHLSGGSGGIARVLRHLGPPTEEIWDDLGAPRLTPGLAEAVTSGVAAALDGVDMTALVAERDDLLQRLITAKAATTTLGGTP</sequence>